<reference evidence="5 6" key="1">
    <citation type="submission" date="2017-02" db="EMBL/GenBank/DDBJ databases">
        <authorList>
            <person name="Peterson S.W."/>
        </authorList>
    </citation>
    <scope>NUCLEOTIDE SEQUENCE [LARGE SCALE GENOMIC DNA]</scope>
    <source>
        <strain evidence="5 6">3F5N</strain>
    </source>
</reference>
<keyword evidence="3" id="KW-0812">Transmembrane</keyword>
<evidence type="ECO:0000256" key="3">
    <source>
        <dbReference type="SAM" id="Phobius"/>
    </source>
</evidence>
<feature type="domain" description="Thioredoxin" evidence="4">
    <location>
        <begin position="95"/>
        <end position="274"/>
    </location>
</feature>
<dbReference type="PANTHER" id="PTHR35891">
    <property type="entry name" value="THIOL:DISULFIDE INTERCHANGE PROTEIN DSBA"/>
    <property type="match status" value="1"/>
</dbReference>
<evidence type="ECO:0000313" key="6">
    <source>
        <dbReference type="Proteomes" id="UP000195766"/>
    </source>
</evidence>
<evidence type="ECO:0000259" key="4">
    <source>
        <dbReference type="PROSITE" id="PS51352"/>
    </source>
</evidence>
<feature type="compositionally biased region" description="Polar residues" evidence="2">
    <location>
        <begin position="8"/>
        <end position="21"/>
    </location>
</feature>
<comment type="function">
    <text evidence="1">May be required for disulfide bond formation in some proteins.</text>
</comment>
<dbReference type="Gene3D" id="3.40.30.10">
    <property type="entry name" value="Glutaredoxin"/>
    <property type="match status" value="1"/>
</dbReference>
<evidence type="ECO:0000256" key="2">
    <source>
        <dbReference type="SAM" id="MobiDB-lite"/>
    </source>
</evidence>
<dbReference type="InterPro" id="IPR036249">
    <property type="entry name" value="Thioredoxin-like_sf"/>
</dbReference>
<dbReference type="InterPro" id="IPR013766">
    <property type="entry name" value="Thioredoxin_domain"/>
</dbReference>
<dbReference type="SUPFAM" id="SSF52833">
    <property type="entry name" value="Thioredoxin-like"/>
    <property type="match status" value="1"/>
</dbReference>
<evidence type="ECO:0000313" key="5">
    <source>
        <dbReference type="EMBL" id="SJM59571.1"/>
    </source>
</evidence>
<gene>
    <name evidence="5" type="ORF">FM111_07180</name>
</gene>
<keyword evidence="3" id="KW-0472">Membrane</keyword>
<sequence length="276" mass="28811">MTDDAPRSDQTPDQTADQTVVTSPAAAKGRFALSGTVLGGAAVAMSAVALVLSAAPYLSGGFGGKVRDYLVSNPQVLDEVLAARETMESQSRVQTINAAAAANPALLAVDARDPAFGPANAKVTVIEFFDFRCPGCKAVAPEYRALMAAHPEVRFVFKDWPILDRGDDVSSQYAARAALAAHQQGKYLAVYDALMAERALDRASIDRILADNGVDMAKANAAISAPEMTRHVTDIHASAAALGLQGTPTFFINGVASPGIDPREVGALIEAAKKKG</sequence>
<dbReference type="Proteomes" id="UP000195766">
    <property type="component" value="Unassembled WGS sequence"/>
</dbReference>
<dbReference type="Pfam" id="PF13462">
    <property type="entry name" value="Thioredoxin_4"/>
    <property type="match status" value="1"/>
</dbReference>
<dbReference type="PROSITE" id="PS51352">
    <property type="entry name" value="THIOREDOXIN_2"/>
    <property type="match status" value="1"/>
</dbReference>
<dbReference type="Pfam" id="PF18312">
    <property type="entry name" value="ScsC_N"/>
    <property type="match status" value="1"/>
</dbReference>
<evidence type="ECO:0000256" key="1">
    <source>
        <dbReference type="ARBA" id="ARBA00003565"/>
    </source>
</evidence>
<dbReference type="EMBL" id="FUIE01000037">
    <property type="protein sequence ID" value="SJM59571.1"/>
    <property type="molecule type" value="Genomic_DNA"/>
</dbReference>
<dbReference type="InterPro" id="IPR012336">
    <property type="entry name" value="Thioredoxin-like_fold"/>
</dbReference>
<feature type="region of interest" description="Disordered" evidence="2">
    <location>
        <begin position="1"/>
        <end position="21"/>
    </location>
</feature>
<dbReference type="InterPro" id="IPR050824">
    <property type="entry name" value="Thiol_disulfide_DsbA"/>
</dbReference>
<proteinExistence type="predicted"/>
<keyword evidence="3" id="KW-1133">Transmembrane helix</keyword>
<dbReference type="InterPro" id="IPR041205">
    <property type="entry name" value="ScsC_N"/>
</dbReference>
<protein>
    <submittedName>
        <fullName evidence="5">27kDa outer membrane protein</fullName>
    </submittedName>
</protein>
<name>A0A1R4FUQ8_BREDI</name>
<organism evidence="5 6">
    <name type="scientific">Brevundimonas diminuta 3F5N</name>
    <dbReference type="NCBI Taxonomy" id="1255603"/>
    <lineage>
        <taxon>Bacteria</taxon>
        <taxon>Pseudomonadati</taxon>
        <taxon>Pseudomonadota</taxon>
        <taxon>Alphaproteobacteria</taxon>
        <taxon>Caulobacterales</taxon>
        <taxon>Caulobacteraceae</taxon>
        <taxon>Brevundimonas</taxon>
    </lineage>
</organism>
<dbReference type="OrthoDB" id="9780147at2"/>
<dbReference type="PANTHER" id="PTHR35891:SF3">
    <property type="entry name" value="THIOL:DISULFIDE INTERCHANGE PROTEIN DSBL"/>
    <property type="match status" value="1"/>
</dbReference>
<dbReference type="AlphaFoldDB" id="A0A1R4FUQ8"/>
<accession>A0A1R4FUQ8</accession>
<dbReference type="RefSeq" id="WP_087140307.1">
    <property type="nucleotide sequence ID" value="NZ_FUIE01000037.1"/>
</dbReference>
<feature type="transmembrane region" description="Helical" evidence="3">
    <location>
        <begin position="37"/>
        <end position="58"/>
    </location>
</feature>